<dbReference type="AlphaFoldDB" id="A0A841CR15"/>
<proteinExistence type="predicted"/>
<keyword evidence="1 3" id="KW-0560">Oxidoreductase</keyword>
<feature type="domain" description="Luciferase-like" evidence="2">
    <location>
        <begin position="14"/>
        <end position="305"/>
    </location>
</feature>
<dbReference type="InterPro" id="IPR050564">
    <property type="entry name" value="F420-G6PD/mer"/>
</dbReference>
<dbReference type="SUPFAM" id="SSF51679">
    <property type="entry name" value="Bacterial luciferase-like"/>
    <property type="match status" value="1"/>
</dbReference>
<reference evidence="3 4" key="1">
    <citation type="submission" date="2020-08" db="EMBL/GenBank/DDBJ databases">
        <title>Genomic Encyclopedia of Type Strains, Phase III (KMG-III): the genomes of soil and plant-associated and newly described type strains.</title>
        <authorList>
            <person name="Whitman W."/>
        </authorList>
    </citation>
    <scope>NUCLEOTIDE SEQUENCE [LARGE SCALE GENOMIC DNA]</scope>
    <source>
        <strain evidence="3 4">CECT 8640</strain>
    </source>
</reference>
<dbReference type="InterPro" id="IPR036661">
    <property type="entry name" value="Luciferase-like_sf"/>
</dbReference>
<evidence type="ECO:0000259" key="2">
    <source>
        <dbReference type="Pfam" id="PF00296"/>
    </source>
</evidence>
<dbReference type="EC" id="1.5.98.2" evidence="3"/>
<organism evidence="3 4">
    <name type="scientific">Saccharothrix tamanrassetensis</name>
    <dbReference type="NCBI Taxonomy" id="1051531"/>
    <lineage>
        <taxon>Bacteria</taxon>
        <taxon>Bacillati</taxon>
        <taxon>Actinomycetota</taxon>
        <taxon>Actinomycetes</taxon>
        <taxon>Pseudonocardiales</taxon>
        <taxon>Pseudonocardiaceae</taxon>
        <taxon>Saccharothrix</taxon>
    </lineage>
</organism>
<evidence type="ECO:0000256" key="1">
    <source>
        <dbReference type="ARBA" id="ARBA00023002"/>
    </source>
</evidence>
<dbReference type="Pfam" id="PF00296">
    <property type="entry name" value="Bac_luciferase"/>
    <property type="match status" value="1"/>
</dbReference>
<dbReference type="PANTHER" id="PTHR43244:SF1">
    <property type="entry name" value="5,10-METHYLENETETRAHYDROMETHANOPTERIN REDUCTASE"/>
    <property type="match status" value="1"/>
</dbReference>
<dbReference type="PANTHER" id="PTHR43244">
    <property type="match status" value="1"/>
</dbReference>
<name>A0A841CR15_9PSEU</name>
<evidence type="ECO:0000313" key="3">
    <source>
        <dbReference type="EMBL" id="MBB5959739.1"/>
    </source>
</evidence>
<evidence type="ECO:0000313" key="4">
    <source>
        <dbReference type="Proteomes" id="UP000547510"/>
    </source>
</evidence>
<dbReference type="Proteomes" id="UP000547510">
    <property type="component" value="Unassembled WGS sequence"/>
</dbReference>
<dbReference type="EMBL" id="JACHJN010000012">
    <property type="protein sequence ID" value="MBB5959739.1"/>
    <property type="molecule type" value="Genomic_DNA"/>
</dbReference>
<keyword evidence="4" id="KW-1185">Reference proteome</keyword>
<dbReference type="RefSeq" id="WP_184696912.1">
    <property type="nucleotide sequence ID" value="NZ_JACHJN010000012.1"/>
</dbReference>
<dbReference type="Gene3D" id="3.20.20.30">
    <property type="entry name" value="Luciferase-like domain"/>
    <property type="match status" value="1"/>
</dbReference>
<dbReference type="InterPro" id="IPR011251">
    <property type="entry name" value="Luciferase-like_dom"/>
</dbReference>
<protein>
    <submittedName>
        <fullName evidence="3">5,10-methylenetetrahydromethanopterin reductase</fullName>
        <ecNumber evidence="3">1.5.98.2</ecNumber>
    </submittedName>
</protein>
<accession>A0A841CR15</accession>
<dbReference type="GO" id="GO:0016705">
    <property type="term" value="F:oxidoreductase activity, acting on paired donors, with incorporation or reduction of molecular oxygen"/>
    <property type="evidence" value="ECO:0007669"/>
    <property type="project" value="InterPro"/>
</dbReference>
<gene>
    <name evidence="3" type="ORF">FHS29_006360</name>
</gene>
<dbReference type="GO" id="GO:0018537">
    <property type="term" value="F:coenzyme F420-dependent N5,N10-methenyltetrahydromethanopterin reductase activity"/>
    <property type="evidence" value="ECO:0007669"/>
    <property type="project" value="UniProtKB-EC"/>
</dbReference>
<comment type="caution">
    <text evidence="3">The sequence shown here is derived from an EMBL/GenBank/DDBJ whole genome shotgun (WGS) entry which is preliminary data.</text>
</comment>
<sequence>MVVTSIRLTQFVGGPAELVGLAVTAEEAGFDQVWFASDPFMLHTWALCTAVAQRTSRIHVGALGMNPGTVDPSEIAAYLGTLDLLSGGRALAGIGAHTDGMIPKLGLDGTAIPGRTAEAVRLIRALIAGEEAPTDGEHFRWEPGCTLGFTPPRRRIPLYVTAYGEDFLTAAGGYGDGVLPILFPPETAPEVVGWVHAGAAAAGRDPSEVDIAGCVWVSVADDPTVAGDLIRPTIAFFGPYLSDRELAVVGLGSADFAPVTAAMRADGVEAAAELVTDDMLRLAVVGTPAEVVARLRRLVAAGVTQLSIGGPLGPDPGAAIRLLGEQVLPVLG</sequence>